<dbReference type="Gene3D" id="2.40.420.20">
    <property type="match status" value="1"/>
</dbReference>
<evidence type="ECO:0000313" key="4">
    <source>
        <dbReference type="EMBL" id="QNI32747.1"/>
    </source>
</evidence>
<feature type="chain" id="PRO_5028876086" evidence="3">
    <location>
        <begin position="20"/>
        <end position="360"/>
    </location>
</feature>
<evidence type="ECO:0000313" key="5">
    <source>
        <dbReference type="Proteomes" id="UP000515312"/>
    </source>
</evidence>
<dbReference type="SUPFAM" id="SSF111369">
    <property type="entry name" value="HlyD-like secretion proteins"/>
    <property type="match status" value="1"/>
</dbReference>
<keyword evidence="2" id="KW-0175">Coiled coil</keyword>
<feature type="signal peptide" evidence="3">
    <location>
        <begin position="1"/>
        <end position="19"/>
    </location>
</feature>
<dbReference type="NCBIfam" id="TIGR01730">
    <property type="entry name" value="RND_mfp"/>
    <property type="match status" value="1"/>
</dbReference>
<dbReference type="InterPro" id="IPR006143">
    <property type="entry name" value="RND_pump_MFP"/>
</dbReference>
<dbReference type="Gene3D" id="2.40.50.100">
    <property type="match status" value="1"/>
</dbReference>
<keyword evidence="3" id="KW-0732">Signal</keyword>
<comment type="similarity">
    <text evidence="1">Belongs to the membrane fusion protein (MFP) (TC 8.A.1) family.</text>
</comment>
<accession>A0A7G8BJM7</accession>
<reference evidence="4 5" key="1">
    <citation type="submission" date="2020-08" db="EMBL/GenBank/DDBJ databases">
        <title>Edaphobacter telluris sp. nov. and Acidobacterium dinghuensis sp. nov., two acidobacteria isolated from forest soil.</title>
        <authorList>
            <person name="Fu J."/>
            <person name="Qiu L."/>
        </authorList>
    </citation>
    <scope>NUCLEOTIDE SEQUENCE [LARGE SCALE GENOMIC DNA]</scope>
    <source>
        <strain evidence="4">4Y35</strain>
    </source>
</reference>
<dbReference type="Gene3D" id="2.40.30.170">
    <property type="match status" value="1"/>
</dbReference>
<dbReference type="RefSeq" id="WP_186743701.1">
    <property type="nucleotide sequence ID" value="NZ_CP060394.1"/>
</dbReference>
<sequence length="360" mass="38094">MTVKPFGLLLISSISVALAGCNKQEQDPRTQPPLVRLATVHSASASDQFFTGVVTARVQSDLGFRVSGKVTQRLVDVGQVVHVGQPLMRIDVTDYAHAVTNQEEQVRAAKAKADQTAADEARYRPLVASGAVSASTYDQVKAAADSARAELEAFEAQAKIARDQGDYSVLVADSDGTVVDTLAEPGQVVAAGQTVIKLAHAGPREAAVYLPETLRPRLGSSVRAILYGSSESVPANLRQLSDAADPSTRTFEARYVLKGTDAKAPLGATVTVQIPLADASDTVAVPNTAITDRGNGPGVWMVNRNSSTVSFQPVKIVRLGEEETYIDDGIRPGETIVALGAHLLSEGQRVRIAENEVATR</sequence>
<dbReference type="PANTHER" id="PTHR30469:SF18">
    <property type="entry name" value="RESISTANCE-NODULATION-CELL DIVISION (RND) EFFLUX MEMBRANE FUSION PROTEIN-RELATED"/>
    <property type="match status" value="1"/>
</dbReference>
<evidence type="ECO:0000256" key="2">
    <source>
        <dbReference type="SAM" id="Coils"/>
    </source>
</evidence>
<feature type="coiled-coil region" evidence="2">
    <location>
        <begin position="99"/>
        <end position="164"/>
    </location>
</feature>
<dbReference type="Gene3D" id="1.10.287.470">
    <property type="entry name" value="Helix hairpin bin"/>
    <property type="match status" value="1"/>
</dbReference>
<dbReference type="KEGG" id="adin:H7849_01700"/>
<dbReference type="PROSITE" id="PS51257">
    <property type="entry name" value="PROKAR_LIPOPROTEIN"/>
    <property type="match status" value="1"/>
</dbReference>
<evidence type="ECO:0000256" key="1">
    <source>
        <dbReference type="ARBA" id="ARBA00009477"/>
    </source>
</evidence>
<name>A0A7G8BJM7_9BACT</name>
<dbReference type="GO" id="GO:0015562">
    <property type="term" value="F:efflux transmembrane transporter activity"/>
    <property type="evidence" value="ECO:0007669"/>
    <property type="project" value="TreeGrafter"/>
</dbReference>
<dbReference type="Proteomes" id="UP000515312">
    <property type="component" value="Chromosome"/>
</dbReference>
<evidence type="ECO:0000256" key="3">
    <source>
        <dbReference type="SAM" id="SignalP"/>
    </source>
</evidence>
<gene>
    <name evidence="4" type="ORF">H7849_01700</name>
</gene>
<dbReference type="GO" id="GO:1990281">
    <property type="term" value="C:efflux pump complex"/>
    <property type="evidence" value="ECO:0007669"/>
    <property type="project" value="TreeGrafter"/>
</dbReference>
<keyword evidence="5" id="KW-1185">Reference proteome</keyword>
<proteinExistence type="inferred from homology"/>
<dbReference type="EMBL" id="CP060394">
    <property type="protein sequence ID" value="QNI32747.1"/>
    <property type="molecule type" value="Genomic_DNA"/>
</dbReference>
<protein>
    <submittedName>
        <fullName evidence="4">Efflux RND transporter periplasmic adaptor subunit</fullName>
    </submittedName>
</protein>
<organism evidence="4 5">
    <name type="scientific">Alloacidobacterium dinghuense</name>
    <dbReference type="NCBI Taxonomy" id="2763107"/>
    <lineage>
        <taxon>Bacteria</taxon>
        <taxon>Pseudomonadati</taxon>
        <taxon>Acidobacteriota</taxon>
        <taxon>Terriglobia</taxon>
        <taxon>Terriglobales</taxon>
        <taxon>Acidobacteriaceae</taxon>
        <taxon>Alloacidobacterium</taxon>
    </lineage>
</organism>
<dbReference type="AlphaFoldDB" id="A0A7G8BJM7"/>
<dbReference type="PANTHER" id="PTHR30469">
    <property type="entry name" value="MULTIDRUG RESISTANCE PROTEIN MDTA"/>
    <property type="match status" value="1"/>
</dbReference>